<accession>A0A381PI75</accession>
<dbReference type="GO" id="GO:0051082">
    <property type="term" value="F:unfolded protein binding"/>
    <property type="evidence" value="ECO:0007669"/>
    <property type="project" value="InterPro"/>
</dbReference>
<dbReference type="GO" id="GO:0005829">
    <property type="term" value="C:cytosol"/>
    <property type="evidence" value="ECO:0007669"/>
    <property type="project" value="TreeGrafter"/>
</dbReference>
<dbReference type="InterPro" id="IPR024930">
    <property type="entry name" value="Skp_dom_sf"/>
</dbReference>
<comment type="similarity">
    <text evidence="1">Belongs to the Skp family.</text>
</comment>
<keyword evidence="2" id="KW-0732">Signal</keyword>
<dbReference type="GO" id="GO:0050821">
    <property type="term" value="P:protein stabilization"/>
    <property type="evidence" value="ECO:0007669"/>
    <property type="project" value="TreeGrafter"/>
</dbReference>
<reference evidence="5" key="1">
    <citation type="submission" date="2018-05" db="EMBL/GenBank/DDBJ databases">
        <authorList>
            <person name="Lanie J.A."/>
            <person name="Ng W.-L."/>
            <person name="Kazmierczak K.M."/>
            <person name="Andrzejewski T.M."/>
            <person name="Davidsen T.M."/>
            <person name="Wayne K.J."/>
            <person name="Tettelin H."/>
            <person name="Glass J.I."/>
            <person name="Rusch D."/>
            <person name="Podicherti R."/>
            <person name="Tsui H.-C.T."/>
            <person name="Winkler M.E."/>
        </authorList>
    </citation>
    <scope>NUCLEOTIDE SEQUENCE</scope>
</reference>
<evidence type="ECO:0000256" key="4">
    <source>
        <dbReference type="SAM" id="MobiDB-lite"/>
    </source>
</evidence>
<evidence type="ECO:0000256" key="3">
    <source>
        <dbReference type="SAM" id="Coils"/>
    </source>
</evidence>
<name>A0A381PI75_9ZZZZ</name>
<dbReference type="SUPFAM" id="SSF111384">
    <property type="entry name" value="OmpH-like"/>
    <property type="match status" value="1"/>
</dbReference>
<sequence length="237" mass="28382">MLISCFLTVNFSFSQKTERIGYINMEYILSQMEDYKTANAQLEEKIGKWKKEIEVIKAEIKVLKDSLEIERPLLTYDIIEDRESEIEFEEKQLNDYQIKRFGVNGDWVTQELLLIRPIQDQVLNVVETISKQKKFDKIFDQSADAILFYSEKKYDISDLVLKSILRTEKLEKLNLEFDDEKVNPEYEAKKKLIEEKKVKKAEEVKAKRELLLKQRDEKRKAYQKRRDSLLELRKKKK</sequence>
<feature type="coiled-coil region" evidence="3">
    <location>
        <begin position="25"/>
        <end position="99"/>
    </location>
</feature>
<dbReference type="AlphaFoldDB" id="A0A381PI75"/>
<evidence type="ECO:0000313" key="5">
    <source>
        <dbReference type="EMBL" id="SUZ66725.1"/>
    </source>
</evidence>
<gene>
    <name evidence="5" type="ORF">METZ01_LOCUS19579</name>
</gene>
<dbReference type="Gene3D" id="3.30.910.20">
    <property type="entry name" value="Skp domain"/>
    <property type="match status" value="1"/>
</dbReference>
<dbReference type="PANTHER" id="PTHR35089:SF1">
    <property type="entry name" value="CHAPERONE PROTEIN SKP"/>
    <property type="match status" value="1"/>
</dbReference>
<proteinExistence type="inferred from homology"/>
<dbReference type="SMART" id="SM00935">
    <property type="entry name" value="OmpH"/>
    <property type="match status" value="1"/>
</dbReference>
<dbReference type="InterPro" id="IPR005632">
    <property type="entry name" value="Chaperone_Skp"/>
</dbReference>
<dbReference type="EMBL" id="UINC01000992">
    <property type="protein sequence ID" value="SUZ66725.1"/>
    <property type="molecule type" value="Genomic_DNA"/>
</dbReference>
<keyword evidence="3" id="KW-0175">Coiled coil</keyword>
<evidence type="ECO:0008006" key="6">
    <source>
        <dbReference type="Google" id="ProtNLM"/>
    </source>
</evidence>
<protein>
    <recommendedName>
        <fullName evidence="6">OmpH family outer membrane protein</fullName>
    </recommendedName>
</protein>
<organism evidence="5">
    <name type="scientific">marine metagenome</name>
    <dbReference type="NCBI Taxonomy" id="408172"/>
    <lineage>
        <taxon>unclassified sequences</taxon>
        <taxon>metagenomes</taxon>
        <taxon>ecological metagenomes</taxon>
    </lineage>
</organism>
<dbReference type="Pfam" id="PF03938">
    <property type="entry name" value="OmpH"/>
    <property type="match status" value="1"/>
</dbReference>
<evidence type="ECO:0000256" key="2">
    <source>
        <dbReference type="ARBA" id="ARBA00022729"/>
    </source>
</evidence>
<feature type="region of interest" description="Disordered" evidence="4">
    <location>
        <begin position="217"/>
        <end position="237"/>
    </location>
</feature>
<dbReference type="PANTHER" id="PTHR35089">
    <property type="entry name" value="CHAPERONE PROTEIN SKP"/>
    <property type="match status" value="1"/>
</dbReference>
<evidence type="ECO:0000256" key="1">
    <source>
        <dbReference type="ARBA" id="ARBA00009091"/>
    </source>
</evidence>